<evidence type="ECO:0000256" key="6">
    <source>
        <dbReference type="RuleBase" id="RU000682"/>
    </source>
</evidence>
<feature type="domain" description="Homeobox" evidence="7">
    <location>
        <begin position="77"/>
        <end position="137"/>
    </location>
</feature>
<dbReference type="Gene3D" id="1.10.10.60">
    <property type="entry name" value="Homeodomain-like"/>
    <property type="match status" value="1"/>
</dbReference>
<keyword evidence="8" id="KW-1185">Reference proteome</keyword>
<dbReference type="GO" id="GO:0000978">
    <property type="term" value="F:RNA polymerase II cis-regulatory region sequence-specific DNA binding"/>
    <property type="evidence" value="ECO:0007669"/>
    <property type="project" value="TreeGrafter"/>
</dbReference>
<evidence type="ECO:0000256" key="3">
    <source>
        <dbReference type="ARBA" id="ARBA00023155"/>
    </source>
</evidence>
<gene>
    <name evidence="9" type="primary">LOC117652764</name>
</gene>
<dbReference type="InterPro" id="IPR009057">
    <property type="entry name" value="Homeodomain-like_sf"/>
</dbReference>
<dbReference type="InterPro" id="IPR017970">
    <property type="entry name" value="Homeobox_CS"/>
</dbReference>
<dbReference type="KEGG" id="tpal:117652764"/>
<evidence type="ECO:0000313" key="8">
    <source>
        <dbReference type="Proteomes" id="UP000515158"/>
    </source>
</evidence>
<evidence type="ECO:0000256" key="5">
    <source>
        <dbReference type="PROSITE-ProRule" id="PRU00108"/>
    </source>
</evidence>
<dbReference type="PROSITE" id="PS00027">
    <property type="entry name" value="HOMEOBOX_1"/>
    <property type="match status" value="1"/>
</dbReference>
<accession>A0A6P9A716</accession>
<keyword evidence="4 5" id="KW-0539">Nucleus</keyword>
<dbReference type="Proteomes" id="UP000515158">
    <property type="component" value="Unplaced"/>
</dbReference>
<sequence>MTAAGHDFGVGLLALYMCKSLLQWYGLLEMPVLLEPPAATSSNECRAVKLTKLTSLSLSFADDAAPLDLKGGAMEPGSSKRKRTAFTSTQLLELERQFASTMYLTRMQRIQIATALRLSENQVKIWFQNRRVKRKKEEEGEGVGHAGHGHADKCCCLRSCGAAKKPKVADSEAPGALADVRRDPRLATVNCLRLYIEYELFCTES</sequence>
<comment type="subcellular location">
    <subcellularLocation>
        <location evidence="1 5 6">Nucleus</location>
    </subcellularLocation>
</comment>
<feature type="DNA-binding region" description="Homeobox" evidence="5">
    <location>
        <begin position="79"/>
        <end position="138"/>
    </location>
</feature>
<name>A0A6P9A716_THRPL</name>
<proteinExistence type="predicted"/>
<evidence type="ECO:0000313" key="9">
    <source>
        <dbReference type="RefSeq" id="XP_034253748.1"/>
    </source>
</evidence>
<dbReference type="PANTHER" id="PTHR45664">
    <property type="entry name" value="PROTEIN ZERKNUELLT 1-RELATED"/>
    <property type="match status" value="1"/>
</dbReference>
<dbReference type="InParanoid" id="A0A6P9A716"/>
<dbReference type="PRINTS" id="PR00024">
    <property type="entry name" value="HOMEOBOX"/>
</dbReference>
<evidence type="ECO:0000256" key="1">
    <source>
        <dbReference type="ARBA" id="ARBA00004123"/>
    </source>
</evidence>
<protein>
    <submittedName>
        <fullName evidence="9">GS homeobox 1-like</fullName>
    </submittedName>
</protein>
<dbReference type="PANTHER" id="PTHR45664:SF20">
    <property type="entry name" value="AGAP001560-PA"/>
    <property type="match status" value="1"/>
</dbReference>
<keyword evidence="3 5" id="KW-0371">Homeobox</keyword>
<dbReference type="AlphaFoldDB" id="A0A6P9A716"/>
<dbReference type="InterPro" id="IPR020479">
    <property type="entry name" value="HD_metazoa"/>
</dbReference>
<dbReference type="GO" id="GO:0000981">
    <property type="term" value="F:DNA-binding transcription factor activity, RNA polymerase II-specific"/>
    <property type="evidence" value="ECO:0007669"/>
    <property type="project" value="InterPro"/>
</dbReference>
<reference evidence="9" key="1">
    <citation type="submission" date="2025-08" db="UniProtKB">
        <authorList>
            <consortium name="RefSeq"/>
        </authorList>
    </citation>
    <scope>IDENTIFICATION</scope>
    <source>
        <tissue evidence="9">Total insect</tissue>
    </source>
</reference>
<dbReference type="SUPFAM" id="SSF46689">
    <property type="entry name" value="Homeodomain-like"/>
    <property type="match status" value="1"/>
</dbReference>
<dbReference type="PROSITE" id="PS50071">
    <property type="entry name" value="HOMEOBOX_2"/>
    <property type="match status" value="1"/>
</dbReference>
<dbReference type="SMART" id="SM00389">
    <property type="entry name" value="HOX"/>
    <property type="match status" value="1"/>
</dbReference>
<dbReference type="RefSeq" id="XP_034253748.1">
    <property type="nucleotide sequence ID" value="XM_034397857.1"/>
</dbReference>
<dbReference type="CDD" id="cd00086">
    <property type="entry name" value="homeodomain"/>
    <property type="match status" value="1"/>
</dbReference>
<evidence type="ECO:0000259" key="7">
    <source>
        <dbReference type="PROSITE" id="PS50071"/>
    </source>
</evidence>
<dbReference type="GeneID" id="117652764"/>
<evidence type="ECO:0000256" key="4">
    <source>
        <dbReference type="ARBA" id="ARBA00023242"/>
    </source>
</evidence>
<dbReference type="Pfam" id="PF00046">
    <property type="entry name" value="Homeodomain"/>
    <property type="match status" value="1"/>
</dbReference>
<evidence type="ECO:0000256" key="2">
    <source>
        <dbReference type="ARBA" id="ARBA00023125"/>
    </source>
</evidence>
<keyword evidence="2 5" id="KW-0238">DNA-binding</keyword>
<organism evidence="9">
    <name type="scientific">Thrips palmi</name>
    <name type="common">Melon thrips</name>
    <dbReference type="NCBI Taxonomy" id="161013"/>
    <lineage>
        <taxon>Eukaryota</taxon>
        <taxon>Metazoa</taxon>
        <taxon>Ecdysozoa</taxon>
        <taxon>Arthropoda</taxon>
        <taxon>Hexapoda</taxon>
        <taxon>Insecta</taxon>
        <taxon>Pterygota</taxon>
        <taxon>Neoptera</taxon>
        <taxon>Paraneoptera</taxon>
        <taxon>Thysanoptera</taxon>
        <taxon>Terebrantia</taxon>
        <taxon>Thripoidea</taxon>
        <taxon>Thripidae</taxon>
        <taxon>Thrips</taxon>
    </lineage>
</organism>
<dbReference type="InterPro" id="IPR001356">
    <property type="entry name" value="HD"/>
</dbReference>
<dbReference type="OrthoDB" id="6159439at2759"/>
<dbReference type="GO" id="GO:0005634">
    <property type="term" value="C:nucleus"/>
    <property type="evidence" value="ECO:0007669"/>
    <property type="project" value="UniProtKB-SubCell"/>
</dbReference>